<keyword evidence="4" id="KW-1185">Reference proteome</keyword>
<sequence length="128" mass="13813">MKKILGVFLAVALSLSAVFAAEALSKKGMAGPLEVEYRSEKPLSQGMNMINIKVKENGKEIKDAKVSVTAAMPAMPGMPAMEQTSEAMFVNGSYMAHVTFSMNGTWQLNIVVETSDGKKQRLKSSVNL</sequence>
<name>A0A1Y0HPG8_9BACT</name>
<organism evidence="3 4">
    <name type="scientific">Sulfurospirillum diekertiae</name>
    <dbReference type="NCBI Taxonomy" id="1854492"/>
    <lineage>
        <taxon>Bacteria</taxon>
        <taxon>Pseudomonadati</taxon>
        <taxon>Campylobacterota</taxon>
        <taxon>Epsilonproteobacteria</taxon>
        <taxon>Campylobacterales</taxon>
        <taxon>Sulfurospirillaceae</taxon>
        <taxon>Sulfurospirillum</taxon>
    </lineage>
</organism>
<evidence type="ECO:0000256" key="1">
    <source>
        <dbReference type="SAM" id="SignalP"/>
    </source>
</evidence>
<dbReference type="EMBL" id="CP021416">
    <property type="protein sequence ID" value="ARU49991.1"/>
    <property type="molecule type" value="Genomic_DNA"/>
</dbReference>
<accession>A0A1Y0HPG8</accession>
<protein>
    <recommendedName>
        <fullName evidence="2">YtkA-like domain-containing protein</fullName>
    </recommendedName>
</protein>
<evidence type="ECO:0000313" key="4">
    <source>
        <dbReference type="Proteomes" id="UP000196005"/>
    </source>
</evidence>
<dbReference type="AlphaFoldDB" id="A0A1Y0HPG8"/>
<dbReference type="Pfam" id="PF13115">
    <property type="entry name" value="YtkA"/>
    <property type="match status" value="1"/>
</dbReference>
<feature type="signal peptide" evidence="1">
    <location>
        <begin position="1"/>
        <end position="20"/>
    </location>
</feature>
<dbReference type="Proteomes" id="UP000196005">
    <property type="component" value="Chromosome"/>
</dbReference>
<keyword evidence="1" id="KW-0732">Signal</keyword>
<feature type="chain" id="PRO_5013163629" description="YtkA-like domain-containing protein" evidence="1">
    <location>
        <begin position="21"/>
        <end position="128"/>
    </location>
</feature>
<evidence type="ECO:0000259" key="2">
    <source>
        <dbReference type="Pfam" id="PF13115"/>
    </source>
</evidence>
<proteinExistence type="predicted"/>
<dbReference type="RefSeq" id="WP_087439660.1">
    <property type="nucleotide sequence ID" value="NZ_CP021416.1"/>
</dbReference>
<evidence type="ECO:0000313" key="3">
    <source>
        <dbReference type="EMBL" id="ARU49991.1"/>
    </source>
</evidence>
<dbReference type="InterPro" id="IPR032693">
    <property type="entry name" value="YtkA-like_dom"/>
</dbReference>
<gene>
    <name evidence="3" type="ORF">Sdiek1_2848</name>
</gene>
<feature type="domain" description="YtkA-like" evidence="2">
    <location>
        <begin position="32"/>
        <end position="110"/>
    </location>
</feature>
<dbReference type="KEGG" id="suls:Sdiek1_2848"/>
<reference evidence="4" key="1">
    <citation type="submission" date="2017-05" db="EMBL/GenBank/DDBJ databases">
        <title>Dechlorination kinetics govern the competition between two new strains of the genus Sulfurospirillum.</title>
        <authorList>
            <person name="Buttet G.F."/>
            <person name="Murray A.M."/>
            <person name="Goris T."/>
            <person name="Burion M."/>
            <person name="Lin B."/>
            <person name="Rolle M."/>
            <person name="Maillard J."/>
        </authorList>
    </citation>
    <scope>NUCLEOTIDE SEQUENCE [LARGE SCALE GENOMIC DNA]</scope>
    <source>
        <strain evidence="4">SL2-1</strain>
    </source>
</reference>